<accession>A0A5P6VRC5</accession>
<reference evidence="2" key="1">
    <citation type="submission" date="2019-08" db="EMBL/GenBank/DDBJ databases">
        <title>Complete Genome Sequence of the Polysaccharide-Degrading Rumen Bacterium Pseudobutyrivibrio xylanivorans MA3014.</title>
        <authorList>
            <person name="Palevich N."/>
            <person name="Maclean P.H."/>
            <person name="Kelly W.J."/>
            <person name="Leahy S.C."/>
            <person name="Rakonjac J."/>
            <person name="Attwood G.T."/>
        </authorList>
    </citation>
    <scope>NUCLEOTIDE SEQUENCE [LARGE SCALE GENOMIC DNA]</scope>
    <source>
        <strain evidence="2">MA3014</strain>
    </source>
</reference>
<dbReference type="KEGG" id="pxv:FXF36_01985"/>
<dbReference type="AlphaFoldDB" id="A0A5P6VRC5"/>
<name>A0A5P6VRC5_PSEXY</name>
<dbReference type="EMBL" id="CP043028">
    <property type="protein sequence ID" value="QFJ53724.1"/>
    <property type="molecule type" value="Genomic_DNA"/>
</dbReference>
<organism evidence="1 2">
    <name type="scientific">Pseudobutyrivibrio xylanivorans</name>
    <dbReference type="NCBI Taxonomy" id="185007"/>
    <lineage>
        <taxon>Bacteria</taxon>
        <taxon>Bacillati</taxon>
        <taxon>Bacillota</taxon>
        <taxon>Clostridia</taxon>
        <taxon>Lachnospirales</taxon>
        <taxon>Lachnospiraceae</taxon>
        <taxon>Pseudobutyrivibrio</taxon>
    </lineage>
</organism>
<dbReference type="OrthoDB" id="2049752at2"/>
<proteinExistence type="predicted"/>
<dbReference type="RefSeq" id="WP_151622221.1">
    <property type="nucleotide sequence ID" value="NZ_CP043028.1"/>
</dbReference>
<sequence>MISKKEICDILESKLEIGSDFIVGEFVRKPGMSGCMEIKGSWYLYSVDDHADCIFTGPFNDKAIVYACAVKMHSSKLFQEYRFSKEEFSVYMNNHFYSLEEME</sequence>
<evidence type="ECO:0000313" key="2">
    <source>
        <dbReference type="Proteomes" id="UP000327030"/>
    </source>
</evidence>
<evidence type="ECO:0000313" key="1">
    <source>
        <dbReference type="EMBL" id="QFJ53724.1"/>
    </source>
</evidence>
<dbReference type="Proteomes" id="UP000327030">
    <property type="component" value="Chromosome 1"/>
</dbReference>
<protein>
    <submittedName>
        <fullName evidence="1">Uncharacterized protein</fullName>
    </submittedName>
</protein>
<gene>
    <name evidence="1" type="ORF">FXF36_01985</name>
</gene>